<dbReference type="SUPFAM" id="SSF46626">
    <property type="entry name" value="Cytochrome c"/>
    <property type="match status" value="1"/>
</dbReference>
<feature type="domain" description="Cytochrome c" evidence="5">
    <location>
        <begin position="131"/>
        <end position="214"/>
    </location>
</feature>
<dbReference type="GO" id="GO:0046872">
    <property type="term" value="F:metal ion binding"/>
    <property type="evidence" value="ECO:0007669"/>
    <property type="project" value="UniProtKB-KW"/>
</dbReference>
<dbReference type="RefSeq" id="WP_240096096.1">
    <property type="nucleotide sequence ID" value="NZ_JAJSON010000009.1"/>
</dbReference>
<accession>A0A9X2A628</accession>
<dbReference type="GO" id="GO:0020037">
    <property type="term" value="F:heme binding"/>
    <property type="evidence" value="ECO:0007669"/>
    <property type="project" value="InterPro"/>
</dbReference>
<evidence type="ECO:0000256" key="1">
    <source>
        <dbReference type="ARBA" id="ARBA00022617"/>
    </source>
</evidence>
<keyword evidence="7" id="KW-1185">Reference proteome</keyword>
<organism evidence="6 7">
    <name type="scientific">Christiangramia crocea</name>
    <dbReference type="NCBI Taxonomy" id="2904124"/>
    <lineage>
        <taxon>Bacteria</taxon>
        <taxon>Pseudomonadati</taxon>
        <taxon>Bacteroidota</taxon>
        <taxon>Flavobacteriia</taxon>
        <taxon>Flavobacteriales</taxon>
        <taxon>Flavobacteriaceae</taxon>
        <taxon>Christiangramia</taxon>
    </lineage>
</organism>
<dbReference type="InterPro" id="IPR036909">
    <property type="entry name" value="Cyt_c-like_dom_sf"/>
</dbReference>
<sequence>MKYPSLFFTIAVGSALITFNLPFKDKAKSPFEKDLVLRLLSIDPLKIIGNKNISNPSQKDSVPQIELVVHDDKGTYSWGTQIRYTIKVSDKIDGDSKYGEINSNAVLLEIEYYPVTTEKQTRNNTDISEEASQQNGIILMQRSTCFRCHADKARLAGPSFSEIAKKYNKSDIKALAQSISEGSSGVWGSSVMAANKNLTDKESEQMAAYILEQGEKRNKWILIGLEGTFRIMKKPENSAKGIYVLTASYTSTSQMRGEESIILRIE</sequence>
<dbReference type="AlphaFoldDB" id="A0A9X2A628"/>
<keyword evidence="1 4" id="KW-0349">Heme</keyword>
<dbReference type="Pfam" id="PF00034">
    <property type="entry name" value="Cytochrom_C"/>
    <property type="match status" value="1"/>
</dbReference>
<evidence type="ECO:0000256" key="3">
    <source>
        <dbReference type="ARBA" id="ARBA00023004"/>
    </source>
</evidence>
<protein>
    <recommendedName>
        <fullName evidence="5">Cytochrome c domain-containing protein</fullName>
    </recommendedName>
</protein>
<reference evidence="6" key="1">
    <citation type="submission" date="2021-12" db="EMBL/GenBank/DDBJ databases">
        <title>Description of Gramella crocea sp. nov., a new bacterium isolated from activated sludge.</title>
        <authorList>
            <person name="Zhang X."/>
        </authorList>
    </citation>
    <scope>NUCLEOTIDE SEQUENCE</scope>
    <source>
        <strain evidence="6">YB25</strain>
    </source>
</reference>
<dbReference type="EMBL" id="JAJSON010000009">
    <property type="protein sequence ID" value="MCG9970621.1"/>
    <property type="molecule type" value="Genomic_DNA"/>
</dbReference>
<keyword evidence="3 4" id="KW-0408">Iron</keyword>
<dbReference type="GO" id="GO:0009055">
    <property type="term" value="F:electron transfer activity"/>
    <property type="evidence" value="ECO:0007669"/>
    <property type="project" value="InterPro"/>
</dbReference>
<comment type="caution">
    <text evidence="6">The sequence shown here is derived from an EMBL/GenBank/DDBJ whole genome shotgun (WGS) entry which is preliminary data.</text>
</comment>
<dbReference type="Gene3D" id="1.10.760.10">
    <property type="entry name" value="Cytochrome c-like domain"/>
    <property type="match status" value="1"/>
</dbReference>
<dbReference type="Proteomes" id="UP001139344">
    <property type="component" value="Unassembled WGS sequence"/>
</dbReference>
<gene>
    <name evidence="6" type="ORF">LU635_03145</name>
</gene>
<evidence type="ECO:0000259" key="5">
    <source>
        <dbReference type="PROSITE" id="PS51007"/>
    </source>
</evidence>
<evidence type="ECO:0000256" key="2">
    <source>
        <dbReference type="ARBA" id="ARBA00022723"/>
    </source>
</evidence>
<evidence type="ECO:0000313" key="7">
    <source>
        <dbReference type="Proteomes" id="UP001139344"/>
    </source>
</evidence>
<name>A0A9X2A628_9FLAO</name>
<evidence type="ECO:0000256" key="4">
    <source>
        <dbReference type="PROSITE-ProRule" id="PRU00433"/>
    </source>
</evidence>
<proteinExistence type="predicted"/>
<dbReference type="PROSITE" id="PS51007">
    <property type="entry name" value="CYTC"/>
    <property type="match status" value="1"/>
</dbReference>
<keyword evidence="2 4" id="KW-0479">Metal-binding</keyword>
<evidence type="ECO:0000313" key="6">
    <source>
        <dbReference type="EMBL" id="MCG9970621.1"/>
    </source>
</evidence>
<dbReference type="InterPro" id="IPR009056">
    <property type="entry name" value="Cyt_c-like_dom"/>
</dbReference>